<evidence type="ECO:0000313" key="10">
    <source>
        <dbReference type="WBParaSite" id="PSAMB.scaffold5258size12178.g26220.t1"/>
    </source>
</evidence>
<comment type="subcellular location">
    <subcellularLocation>
        <location evidence="1">Mitochondrion membrane</location>
        <topology evidence="1">Single-pass membrane protein</topology>
    </subcellularLocation>
</comment>
<dbReference type="GO" id="GO:0005743">
    <property type="term" value="C:mitochondrial inner membrane"/>
    <property type="evidence" value="ECO:0007669"/>
    <property type="project" value="UniProtKB-UniRule"/>
</dbReference>
<evidence type="ECO:0000256" key="7">
    <source>
        <dbReference type="RuleBase" id="RU367056"/>
    </source>
</evidence>
<protein>
    <recommendedName>
        <fullName evidence="7">Cytochrome c oxidase assembly factor 3</fullName>
    </recommendedName>
</protein>
<dbReference type="PANTHER" id="PTHR15642">
    <property type="entry name" value="CYTOCHROME C OXIDASE ASSEMBLY FACTOR 3, MITOCHONDRIAL"/>
    <property type="match status" value="1"/>
</dbReference>
<feature type="transmembrane region" description="Helical" evidence="7">
    <location>
        <begin position="165"/>
        <end position="188"/>
    </location>
</feature>
<feature type="transmembrane region" description="Helical" evidence="7">
    <location>
        <begin position="130"/>
        <end position="153"/>
    </location>
</feature>
<keyword evidence="9" id="KW-1185">Reference proteome</keyword>
<evidence type="ECO:0000256" key="3">
    <source>
        <dbReference type="ARBA" id="ARBA00022692"/>
    </source>
</evidence>
<comment type="similarity">
    <text evidence="2 7">Belongs to the COA3 family.</text>
</comment>
<keyword evidence="6 7" id="KW-0472">Membrane</keyword>
<accession>A0A914WTZ8</accession>
<dbReference type="GO" id="GO:0033617">
    <property type="term" value="P:mitochondrial respiratory chain complex IV assembly"/>
    <property type="evidence" value="ECO:0007669"/>
    <property type="project" value="UniProtKB-UniRule"/>
</dbReference>
<dbReference type="AlphaFoldDB" id="A0A914WTZ8"/>
<evidence type="ECO:0000313" key="9">
    <source>
        <dbReference type="Proteomes" id="UP000887566"/>
    </source>
</evidence>
<comment type="subunit">
    <text evidence="7">Component of 250-400 kDa complexes called cytochrome oxidase assembly intermediates or COA complexes.</text>
</comment>
<sequence length="212" mass="22959">MLRMCVRPATWCRSAVSQASCSRSSLLTRPFATTAEEPRVRQAVDVSALPKAQRRFVQEMQRVNEHRVNNIHRRNKRSHVLFVAIVALVVGIYFYTIHAVKQETFLQEIDEEMAQEDIKKGALVKNSTDLFIIIIRLLIIVVAVVSLSIAIAESGLLALSLESRLLSAATIVVVVALSSSVTASIAAATTSITAATTTTTTSSSTTTTASAT</sequence>
<evidence type="ECO:0000256" key="6">
    <source>
        <dbReference type="ARBA" id="ARBA00023136"/>
    </source>
</evidence>
<dbReference type="PANTHER" id="PTHR15642:SF3">
    <property type="entry name" value="CYTOCHROME C OXIDASE ASSEMBLY FACTOR 3 HOMOLOG, MITOCHONDRIAL"/>
    <property type="match status" value="1"/>
</dbReference>
<evidence type="ECO:0000256" key="2">
    <source>
        <dbReference type="ARBA" id="ARBA00007035"/>
    </source>
</evidence>
<feature type="domain" description="Cytochrome c oxidase assembly factor 3 mitochondrial coiled-coil" evidence="8">
    <location>
        <begin position="64"/>
        <end position="112"/>
    </location>
</feature>
<reference evidence="10" key="1">
    <citation type="submission" date="2022-11" db="UniProtKB">
        <authorList>
            <consortium name="WormBaseParasite"/>
        </authorList>
    </citation>
    <scope>IDENTIFICATION</scope>
</reference>
<evidence type="ECO:0000256" key="4">
    <source>
        <dbReference type="ARBA" id="ARBA00022989"/>
    </source>
</evidence>
<keyword evidence="4 7" id="KW-1133">Transmembrane helix</keyword>
<keyword evidence="7" id="KW-0999">Mitochondrion inner membrane</keyword>
<dbReference type="Pfam" id="PF09813">
    <property type="entry name" value="Coa3_cc"/>
    <property type="match status" value="1"/>
</dbReference>
<keyword evidence="5 7" id="KW-0496">Mitochondrion</keyword>
<evidence type="ECO:0000256" key="5">
    <source>
        <dbReference type="ARBA" id="ARBA00023128"/>
    </source>
</evidence>
<dbReference type="WBParaSite" id="PSAMB.scaffold5258size12178.g26220.t1">
    <property type="protein sequence ID" value="PSAMB.scaffold5258size12178.g26220.t1"/>
    <property type="gene ID" value="PSAMB.scaffold5258size12178.g26220"/>
</dbReference>
<comment type="function">
    <text evidence="7">Required for assembly of cytochrome c oxidase (complex IV).</text>
</comment>
<dbReference type="InterPro" id="IPR018628">
    <property type="entry name" value="Coa3_CC"/>
</dbReference>
<evidence type="ECO:0000259" key="8">
    <source>
        <dbReference type="Pfam" id="PF09813"/>
    </source>
</evidence>
<name>A0A914WTZ8_9BILA</name>
<dbReference type="Proteomes" id="UP000887566">
    <property type="component" value="Unplaced"/>
</dbReference>
<evidence type="ECO:0000256" key="1">
    <source>
        <dbReference type="ARBA" id="ARBA00004304"/>
    </source>
</evidence>
<proteinExistence type="inferred from homology"/>
<keyword evidence="3 7" id="KW-0812">Transmembrane</keyword>
<feature type="transmembrane region" description="Helical" evidence="7">
    <location>
        <begin position="80"/>
        <end position="97"/>
    </location>
</feature>
<dbReference type="InterPro" id="IPR041752">
    <property type="entry name" value="Coa3"/>
</dbReference>
<organism evidence="9 10">
    <name type="scientific">Plectus sambesii</name>
    <dbReference type="NCBI Taxonomy" id="2011161"/>
    <lineage>
        <taxon>Eukaryota</taxon>
        <taxon>Metazoa</taxon>
        <taxon>Ecdysozoa</taxon>
        <taxon>Nematoda</taxon>
        <taxon>Chromadorea</taxon>
        <taxon>Plectida</taxon>
        <taxon>Plectina</taxon>
        <taxon>Plectoidea</taxon>
        <taxon>Plectidae</taxon>
        <taxon>Plectus</taxon>
    </lineage>
</organism>
<comment type="caution">
    <text evidence="7">Lacks conserved residue(s) required for the propagation of feature annotation.</text>
</comment>